<dbReference type="InterPro" id="IPR025836">
    <property type="entry name" value="Zn_knuckle_CX2CX4HX4C"/>
</dbReference>
<evidence type="ECO:0000313" key="3">
    <source>
        <dbReference type="EnsemblPlants" id="QL03p060676:mrna:CDS:2"/>
    </source>
</evidence>
<feature type="domain" description="Zinc knuckle CX2CX4HX4C" evidence="2">
    <location>
        <begin position="168"/>
        <end position="214"/>
    </location>
</feature>
<name>A0A7N2L9V8_QUELO</name>
<sequence>MDDLTKHWNCLSLSEREGDDICIKRDHCSTEHLIAAFFLTRRALNMDAVARTFKPLWCVDNGFTVSNEAAHKVLFSFDNSEDVDRILSREPWSFDKLLVVLQLYNRLTPLEDLTFDKVSFWVQIHNIPISYRSKSIAEDFCESSGVVDRSTEASKCEGGNYVRVRVTLDVYQPLCRGRVIKVEGGKKVWVNFRYEHLPNICYWCGCFNHSDKDYDIWIESKGSLQISSQQFGSWLRANHTGPSKKNVVHVSDFYEGRAENISTRWRWEGK</sequence>
<evidence type="ECO:0000259" key="2">
    <source>
        <dbReference type="Pfam" id="PF14392"/>
    </source>
</evidence>
<organism evidence="3 4">
    <name type="scientific">Quercus lobata</name>
    <name type="common">Valley oak</name>
    <dbReference type="NCBI Taxonomy" id="97700"/>
    <lineage>
        <taxon>Eukaryota</taxon>
        <taxon>Viridiplantae</taxon>
        <taxon>Streptophyta</taxon>
        <taxon>Embryophyta</taxon>
        <taxon>Tracheophyta</taxon>
        <taxon>Spermatophyta</taxon>
        <taxon>Magnoliopsida</taxon>
        <taxon>eudicotyledons</taxon>
        <taxon>Gunneridae</taxon>
        <taxon>Pentapetalae</taxon>
        <taxon>rosids</taxon>
        <taxon>fabids</taxon>
        <taxon>Fagales</taxon>
        <taxon>Fagaceae</taxon>
        <taxon>Quercus</taxon>
    </lineage>
</organism>
<keyword evidence="4" id="KW-1185">Reference proteome</keyword>
<dbReference type="Pfam" id="PF14392">
    <property type="entry name" value="zf-CCHC_4"/>
    <property type="match status" value="1"/>
</dbReference>
<protein>
    <recommendedName>
        <fullName evidence="5">DUF4283 domain-containing protein</fullName>
    </recommendedName>
</protein>
<dbReference type="Proteomes" id="UP000594261">
    <property type="component" value="Chromosome 3"/>
</dbReference>
<evidence type="ECO:0000259" key="1">
    <source>
        <dbReference type="Pfam" id="PF14111"/>
    </source>
</evidence>
<dbReference type="PANTHER" id="PTHR31286">
    <property type="entry name" value="GLYCINE-RICH CELL WALL STRUCTURAL PROTEIN 1.8-LIKE"/>
    <property type="match status" value="1"/>
</dbReference>
<dbReference type="Pfam" id="PF14111">
    <property type="entry name" value="DUF4283"/>
    <property type="match status" value="1"/>
</dbReference>
<dbReference type="AlphaFoldDB" id="A0A7N2L9V8"/>
<dbReference type="InterPro" id="IPR040256">
    <property type="entry name" value="At4g02000-like"/>
</dbReference>
<dbReference type="OMA" id="GDWERII"/>
<dbReference type="EMBL" id="LRBV02000003">
    <property type="status" value="NOT_ANNOTATED_CDS"/>
    <property type="molecule type" value="Genomic_DNA"/>
</dbReference>
<dbReference type="PANTHER" id="PTHR31286:SF167">
    <property type="entry name" value="OS09G0268800 PROTEIN"/>
    <property type="match status" value="1"/>
</dbReference>
<dbReference type="InParanoid" id="A0A7N2L9V8"/>
<dbReference type="EnsemblPlants" id="QL03p060676:mrna">
    <property type="protein sequence ID" value="QL03p060676:mrna:CDS:2"/>
    <property type="gene ID" value="QL03p060676"/>
</dbReference>
<dbReference type="Gramene" id="QL03p060676:mrna">
    <property type="protein sequence ID" value="QL03p060676:mrna:CDS:2"/>
    <property type="gene ID" value="QL03p060676"/>
</dbReference>
<reference evidence="3" key="2">
    <citation type="submission" date="2021-01" db="UniProtKB">
        <authorList>
            <consortium name="EnsemblPlants"/>
        </authorList>
    </citation>
    <scope>IDENTIFICATION</scope>
</reference>
<accession>A0A7N2L9V8</accession>
<proteinExistence type="predicted"/>
<feature type="domain" description="DUF4283" evidence="1">
    <location>
        <begin position="35"/>
        <end position="104"/>
    </location>
</feature>
<reference evidence="3 4" key="1">
    <citation type="journal article" date="2016" name="G3 (Bethesda)">
        <title>First Draft Assembly and Annotation of the Genome of a California Endemic Oak Quercus lobata Nee (Fagaceae).</title>
        <authorList>
            <person name="Sork V.L."/>
            <person name="Fitz-Gibbon S.T."/>
            <person name="Puiu D."/>
            <person name="Crepeau M."/>
            <person name="Gugger P.F."/>
            <person name="Sherman R."/>
            <person name="Stevens K."/>
            <person name="Langley C.H."/>
            <person name="Pellegrini M."/>
            <person name="Salzberg S.L."/>
        </authorList>
    </citation>
    <scope>NUCLEOTIDE SEQUENCE [LARGE SCALE GENOMIC DNA]</scope>
    <source>
        <strain evidence="3 4">cv. SW786</strain>
    </source>
</reference>
<evidence type="ECO:0008006" key="5">
    <source>
        <dbReference type="Google" id="ProtNLM"/>
    </source>
</evidence>
<evidence type="ECO:0000313" key="4">
    <source>
        <dbReference type="Proteomes" id="UP000594261"/>
    </source>
</evidence>
<dbReference type="InterPro" id="IPR025558">
    <property type="entry name" value="DUF4283"/>
</dbReference>